<reference evidence="2" key="2">
    <citation type="submission" date="2020-11" db="EMBL/GenBank/DDBJ databases">
        <authorList>
            <person name="McCartney M.A."/>
            <person name="Auch B."/>
            <person name="Kono T."/>
            <person name="Mallez S."/>
            <person name="Becker A."/>
            <person name="Gohl D.M."/>
            <person name="Silverstein K.A.T."/>
            <person name="Koren S."/>
            <person name="Bechman K.B."/>
            <person name="Herman A."/>
            <person name="Abrahante J.E."/>
            <person name="Garbe J."/>
        </authorList>
    </citation>
    <scope>NUCLEOTIDE SEQUENCE</scope>
    <source>
        <strain evidence="2">Duluth1</strain>
        <tissue evidence="2">Whole animal</tissue>
    </source>
</reference>
<keyword evidence="3" id="KW-1185">Reference proteome</keyword>
<proteinExistence type="predicted"/>
<feature type="compositionally biased region" description="Polar residues" evidence="1">
    <location>
        <begin position="41"/>
        <end position="54"/>
    </location>
</feature>
<feature type="region of interest" description="Disordered" evidence="1">
    <location>
        <begin position="37"/>
        <end position="60"/>
    </location>
</feature>
<organism evidence="2 3">
    <name type="scientific">Dreissena polymorpha</name>
    <name type="common">Zebra mussel</name>
    <name type="synonym">Mytilus polymorpha</name>
    <dbReference type="NCBI Taxonomy" id="45954"/>
    <lineage>
        <taxon>Eukaryota</taxon>
        <taxon>Metazoa</taxon>
        <taxon>Spiralia</taxon>
        <taxon>Lophotrochozoa</taxon>
        <taxon>Mollusca</taxon>
        <taxon>Bivalvia</taxon>
        <taxon>Autobranchia</taxon>
        <taxon>Heteroconchia</taxon>
        <taxon>Euheterodonta</taxon>
        <taxon>Imparidentia</taxon>
        <taxon>Neoheterodontei</taxon>
        <taxon>Myida</taxon>
        <taxon>Dreissenoidea</taxon>
        <taxon>Dreissenidae</taxon>
        <taxon>Dreissena</taxon>
    </lineage>
</organism>
<accession>A0A9D4R692</accession>
<dbReference type="EMBL" id="JAIWYP010000003">
    <property type="protein sequence ID" value="KAH3856666.1"/>
    <property type="molecule type" value="Genomic_DNA"/>
</dbReference>
<sequence length="112" mass="12423">MEQRSRQLSDTLSRPPFMAGRREKNELFEAVAFEPTPRCRSASNTPTGLDTTNKVGFPPVPHLNQADFDEEARDFAGDRLFAPIPQRGIGAKIIQGNFAPNPTHQQTTTTNV</sequence>
<evidence type="ECO:0000313" key="2">
    <source>
        <dbReference type="EMBL" id="KAH3856666.1"/>
    </source>
</evidence>
<evidence type="ECO:0000313" key="3">
    <source>
        <dbReference type="Proteomes" id="UP000828390"/>
    </source>
</evidence>
<reference evidence="2" key="1">
    <citation type="journal article" date="2019" name="bioRxiv">
        <title>The Genome of the Zebra Mussel, Dreissena polymorpha: A Resource for Invasive Species Research.</title>
        <authorList>
            <person name="McCartney M.A."/>
            <person name="Auch B."/>
            <person name="Kono T."/>
            <person name="Mallez S."/>
            <person name="Zhang Y."/>
            <person name="Obille A."/>
            <person name="Becker A."/>
            <person name="Abrahante J.E."/>
            <person name="Garbe J."/>
            <person name="Badalamenti J.P."/>
            <person name="Herman A."/>
            <person name="Mangelson H."/>
            <person name="Liachko I."/>
            <person name="Sullivan S."/>
            <person name="Sone E.D."/>
            <person name="Koren S."/>
            <person name="Silverstein K.A.T."/>
            <person name="Beckman K.B."/>
            <person name="Gohl D.M."/>
        </authorList>
    </citation>
    <scope>NUCLEOTIDE SEQUENCE</scope>
    <source>
        <strain evidence="2">Duluth1</strain>
        <tissue evidence="2">Whole animal</tissue>
    </source>
</reference>
<feature type="region of interest" description="Disordered" evidence="1">
    <location>
        <begin position="1"/>
        <end position="21"/>
    </location>
</feature>
<evidence type="ECO:0000256" key="1">
    <source>
        <dbReference type="SAM" id="MobiDB-lite"/>
    </source>
</evidence>
<gene>
    <name evidence="2" type="ORF">DPMN_099258</name>
</gene>
<protein>
    <submittedName>
        <fullName evidence="2">Uncharacterized protein</fullName>
    </submittedName>
</protein>
<dbReference type="Proteomes" id="UP000828390">
    <property type="component" value="Unassembled WGS sequence"/>
</dbReference>
<comment type="caution">
    <text evidence="2">The sequence shown here is derived from an EMBL/GenBank/DDBJ whole genome shotgun (WGS) entry which is preliminary data.</text>
</comment>
<name>A0A9D4R692_DREPO</name>
<dbReference type="AlphaFoldDB" id="A0A9D4R692"/>